<dbReference type="GO" id="GO:0016853">
    <property type="term" value="F:isomerase activity"/>
    <property type="evidence" value="ECO:0007669"/>
    <property type="project" value="TreeGrafter"/>
</dbReference>
<gene>
    <name evidence="2" type="ORF">GALMADRAFT_243157</name>
</gene>
<name>A0A067TH47_GALM3</name>
<feature type="active site" evidence="1">
    <location>
        <position position="51"/>
    </location>
</feature>
<organism evidence="2 3">
    <name type="scientific">Galerina marginata (strain CBS 339.88)</name>
    <dbReference type="NCBI Taxonomy" id="685588"/>
    <lineage>
        <taxon>Eukaryota</taxon>
        <taxon>Fungi</taxon>
        <taxon>Dikarya</taxon>
        <taxon>Basidiomycota</taxon>
        <taxon>Agaricomycotina</taxon>
        <taxon>Agaricomycetes</taxon>
        <taxon>Agaricomycetidae</taxon>
        <taxon>Agaricales</taxon>
        <taxon>Agaricineae</taxon>
        <taxon>Strophariaceae</taxon>
        <taxon>Galerina</taxon>
    </lineage>
</organism>
<dbReference type="Gene3D" id="3.10.310.10">
    <property type="entry name" value="Diaminopimelate Epimerase, Chain A, domain 1"/>
    <property type="match status" value="2"/>
</dbReference>
<evidence type="ECO:0008006" key="4">
    <source>
        <dbReference type="Google" id="ProtNLM"/>
    </source>
</evidence>
<protein>
    <recommendedName>
        <fullName evidence="4">Phenazine biosynthesis protein</fullName>
    </recommendedName>
</protein>
<dbReference type="GO" id="GO:0005737">
    <property type="term" value="C:cytoplasm"/>
    <property type="evidence" value="ECO:0007669"/>
    <property type="project" value="TreeGrafter"/>
</dbReference>
<dbReference type="NCBIfam" id="TIGR00654">
    <property type="entry name" value="PhzF_family"/>
    <property type="match status" value="1"/>
</dbReference>
<dbReference type="SUPFAM" id="SSF54506">
    <property type="entry name" value="Diaminopimelate epimerase-like"/>
    <property type="match status" value="1"/>
</dbReference>
<dbReference type="PANTHER" id="PTHR13774">
    <property type="entry name" value="PHENAZINE BIOSYNTHESIS PROTEIN"/>
    <property type="match status" value="1"/>
</dbReference>
<evidence type="ECO:0000256" key="1">
    <source>
        <dbReference type="PIRSR" id="PIRSR016184-1"/>
    </source>
</evidence>
<dbReference type="AlphaFoldDB" id="A0A067TH47"/>
<dbReference type="Pfam" id="PF02567">
    <property type="entry name" value="PhzC-PhzF"/>
    <property type="match status" value="1"/>
</dbReference>
<dbReference type="PIRSF" id="PIRSF016184">
    <property type="entry name" value="PhzC_PhzF"/>
    <property type="match status" value="1"/>
</dbReference>
<dbReference type="PANTHER" id="PTHR13774:SF32">
    <property type="entry name" value="ANTISENSE-ENHANCING SEQUENCE 1"/>
    <property type="match status" value="1"/>
</dbReference>
<sequence>MLQKLNFTTLDVFTATRFLGNPLAIVRVPKDNPTLSQSQKQTIAREFNLSETVFLHEGNPDEPITIDIFMTNAELPFAGHPTIGSGWYLLSTFPSKDTITLRTKAGDIPVVRRENGRVQLQVPTSFKIHPPYAHPRVKVLQPRLQDADYVNGSNGPEAVVSIVKGMSFMLLQLTSEDALARLQASPERLSVPEIGEWGSFVGLYAFYEHEDGVIRTRMFDGTLEDPATGSAASTLGGWLAKKRGVGHHNISILQGVEMGRKSDIEVAVDIGKDGEILKIQLGGGAVEIMEGDESRE</sequence>
<dbReference type="InterPro" id="IPR003719">
    <property type="entry name" value="Phenazine_PhzF-like"/>
</dbReference>
<accession>A0A067TH47</accession>
<evidence type="ECO:0000313" key="3">
    <source>
        <dbReference type="Proteomes" id="UP000027222"/>
    </source>
</evidence>
<proteinExistence type="predicted"/>
<dbReference type="EMBL" id="KL142373">
    <property type="protein sequence ID" value="KDR79244.1"/>
    <property type="molecule type" value="Genomic_DNA"/>
</dbReference>
<dbReference type="HOGENOM" id="CLU_048756_1_0_1"/>
<reference evidence="3" key="1">
    <citation type="journal article" date="2014" name="Proc. Natl. Acad. Sci. U.S.A.">
        <title>Extensive sampling of basidiomycete genomes demonstrates inadequacy of the white-rot/brown-rot paradigm for wood decay fungi.</title>
        <authorList>
            <person name="Riley R."/>
            <person name="Salamov A.A."/>
            <person name="Brown D.W."/>
            <person name="Nagy L.G."/>
            <person name="Floudas D."/>
            <person name="Held B.W."/>
            <person name="Levasseur A."/>
            <person name="Lombard V."/>
            <person name="Morin E."/>
            <person name="Otillar R."/>
            <person name="Lindquist E.A."/>
            <person name="Sun H."/>
            <person name="LaButti K.M."/>
            <person name="Schmutz J."/>
            <person name="Jabbour D."/>
            <person name="Luo H."/>
            <person name="Baker S.E."/>
            <person name="Pisabarro A.G."/>
            <person name="Walton J.D."/>
            <person name="Blanchette R.A."/>
            <person name="Henrissat B."/>
            <person name="Martin F."/>
            <person name="Cullen D."/>
            <person name="Hibbett D.S."/>
            <person name="Grigoriev I.V."/>
        </authorList>
    </citation>
    <scope>NUCLEOTIDE SEQUENCE [LARGE SCALE GENOMIC DNA]</scope>
    <source>
        <strain evidence="3">CBS 339.88</strain>
    </source>
</reference>
<dbReference type="Proteomes" id="UP000027222">
    <property type="component" value="Unassembled WGS sequence"/>
</dbReference>
<evidence type="ECO:0000313" key="2">
    <source>
        <dbReference type="EMBL" id="KDR79244.1"/>
    </source>
</evidence>
<dbReference type="STRING" id="685588.A0A067TH47"/>
<dbReference type="OrthoDB" id="75169at2759"/>
<keyword evidence="3" id="KW-1185">Reference proteome</keyword>